<dbReference type="GO" id="GO:0000978">
    <property type="term" value="F:RNA polymerase II cis-regulatory region sequence-specific DNA binding"/>
    <property type="evidence" value="ECO:0007669"/>
    <property type="project" value="TreeGrafter"/>
</dbReference>
<protein>
    <submittedName>
        <fullName evidence="7">Myb-like DNA-binding domain containing protein</fullName>
    </submittedName>
</protein>
<organism evidence="7 8">
    <name type="scientific">Tritrichomonas foetus</name>
    <dbReference type="NCBI Taxonomy" id="1144522"/>
    <lineage>
        <taxon>Eukaryota</taxon>
        <taxon>Metamonada</taxon>
        <taxon>Parabasalia</taxon>
        <taxon>Tritrichomonadida</taxon>
        <taxon>Tritrichomonadidae</taxon>
        <taxon>Tritrichomonas</taxon>
    </lineage>
</organism>
<dbReference type="PROSITE" id="PS50090">
    <property type="entry name" value="MYB_LIKE"/>
    <property type="match status" value="2"/>
</dbReference>
<evidence type="ECO:0000313" key="7">
    <source>
        <dbReference type="EMBL" id="OHT13416.1"/>
    </source>
</evidence>
<dbReference type="PANTHER" id="PTHR46621">
    <property type="entry name" value="SNRNA-ACTIVATING PROTEIN COMPLEX SUBUNIT 4"/>
    <property type="match status" value="1"/>
</dbReference>
<feature type="domain" description="HTH myb-type" evidence="6">
    <location>
        <begin position="1"/>
        <end position="62"/>
    </location>
</feature>
<keyword evidence="8" id="KW-1185">Reference proteome</keyword>
<keyword evidence="3" id="KW-0804">Transcription</keyword>
<evidence type="ECO:0000256" key="3">
    <source>
        <dbReference type="ARBA" id="ARBA00023163"/>
    </source>
</evidence>
<dbReference type="Pfam" id="PF00249">
    <property type="entry name" value="Myb_DNA-binding"/>
    <property type="match status" value="2"/>
</dbReference>
<keyword evidence="1" id="KW-0805">Transcription regulation</keyword>
<dbReference type="VEuPathDB" id="TrichDB:TRFO_16382"/>
<dbReference type="EMBL" id="MLAK01000526">
    <property type="protein sequence ID" value="OHT13416.1"/>
    <property type="molecule type" value="Genomic_DNA"/>
</dbReference>
<dbReference type="GO" id="GO:0042795">
    <property type="term" value="P:snRNA transcription by RNA polymerase II"/>
    <property type="evidence" value="ECO:0007669"/>
    <property type="project" value="TreeGrafter"/>
</dbReference>
<dbReference type="SMART" id="SM00717">
    <property type="entry name" value="SANT"/>
    <property type="match status" value="2"/>
</dbReference>
<dbReference type="InterPro" id="IPR017930">
    <property type="entry name" value="Myb_dom"/>
</dbReference>
<accession>A0A1J4KR59</accession>
<dbReference type="GeneID" id="94833648"/>
<reference evidence="7" key="1">
    <citation type="submission" date="2016-10" db="EMBL/GenBank/DDBJ databases">
        <authorList>
            <person name="Benchimol M."/>
            <person name="Almeida L.G."/>
            <person name="Vasconcelos A.T."/>
            <person name="Perreira-Neves A."/>
            <person name="Rosa I.A."/>
            <person name="Tasca T."/>
            <person name="Bogo M.R."/>
            <person name="de Souza W."/>
        </authorList>
    </citation>
    <scope>NUCLEOTIDE SEQUENCE [LARGE SCALE GENOMIC DNA]</scope>
    <source>
        <strain evidence="7">K</strain>
    </source>
</reference>
<proteinExistence type="predicted"/>
<dbReference type="Proteomes" id="UP000179807">
    <property type="component" value="Unassembled WGS sequence"/>
</dbReference>
<dbReference type="AlphaFoldDB" id="A0A1J4KR59"/>
<dbReference type="PROSITE" id="PS51294">
    <property type="entry name" value="HTH_MYB"/>
    <property type="match status" value="2"/>
</dbReference>
<evidence type="ECO:0000259" key="5">
    <source>
        <dbReference type="PROSITE" id="PS50090"/>
    </source>
</evidence>
<evidence type="ECO:0000256" key="2">
    <source>
        <dbReference type="ARBA" id="ARBA00023125"/>
    </source>
</evidence>
<dbReference type="CDD" id="cd00167">
    <property type="entry name" value="SANT"/>
    <property type="match status" value="2"/>
</dbReference>
<name>A0A1J4KR59_9EUKA</name>
<sequence length="237" mass="28475">MEDIMPHGHMKRVLFTPVEDQIILKYVQENGPKRWSQITPQVPGRTGRQCRDRYMNYLAPNINHNRWNEQEDLLLIQKYAEFGPQWTILKRFFPGRTGNMLKNRWNFNLMHKYSKKKKNSQTFWKRISQNSSPYYFQKIQSHRTCSINQITPVVNISCWEPQKCTKTKPALNEYSYFNQDRMKIEKELETQKKEEGVESIDPVNSIDIVQEFEEYLKNEKDFSLMLEKEDLFNPPVK</sequence>
<dbReference type="InterPro" id="IPR009057">
    <property type="entry name" value="Homeodomain-like_sf"/>
</dbReference>
<keyword evidence="4" id="KW-0539">Nucleus</keyword>
<dbReference type="InterPro" id="IPR051575">
    <property type="entry name" value="Myb-like_DNA-bd"/>
</dbReference>
<dbReference type="InterPro" id="IPR001005">
    <property type="entry name" value="SANT/Myb"/>
</dbReference>
<evidence type="ECO:0000256" key="1">
    <source>
        <dbReference type="ARBA" id="ARBA00023015"/>
    </source>
</evidence>
<dbReference type="RefSeq" id="XP_068366552.1">
    <property type="nucleotide sequence ID" value="XM_068498944.1"/>
</dbReference>
<keyword evidence="2" id="KW-0238">DNA-binding</keyword>
<dbReference type="SUPFAM" id="SSF46689">
    <property type="entry name" value="Homeodomain-like"/>
    <property type="match status" value="1"/>
</dbReference>
<dbReference type="OrthoDB" id="2143914at2759"/>
<gene>
    <name evidence="7" type="ORF">TRFO_16382</name>
</gene>
<evidence type="ECO:0000259" key="6">
    <source>
        <dbReference type="PROSITE" id="PS51294"/>
    </source>
</evidence>
<comment type="caution">
    <text evidence="7">The sequence shown here is derived from an EMBL/GenBank/DDBJ whole genome shotgun (WGS) entry which is preliminary data.</text>
</comment>
<dbReference type="Gene3D" id="1.10.10.60">
    <property type="entry name" value="Homeodomain-like"/>
    <property type="match status" value="2"/>
</dbReference>
<evidence type="ECO:0000256" key="4">
    <source>
        <dbReference type="ARBA" id="ARBA00023242"/>
    </source>
</evidence>
<feature type="domain" description="Myb-like" evidence="5">
    <location>
        <begin position="7"/>
        <end position="58"/>
    </location>
</feature>
<dbReference type="GO" id="GO:0042796">
    <property type="term" value="P:snRNA transcription by RNA polymerase III"/>
    <property type="evidence" value="ECO:0007669"/>
    <property type="project" value="TreeGrafter"/>
</dbReference>
<dbReference type="GO" id="GO:0001006">
    <property type="term" value="F:RNA polymerase III type 3 promoter sequence-specific DNA binding"/>
    <property type="evidence" value="ECO:0007669"/>
    <property type="project" value="TreeGrafter"/>
</dbReference>
<dbReference type="GO" id="GO:0019185">
    <property type="term" value="C:snRNA-activating protein complex"/>
    <property type="evidence" value="ECO:0007669"/>
    <property type="project" value="TreeGrafter"/>
</dbReference>
<evidence type="ECO:0000313" key="8">
    <source>
        <dbReference type="Proteomes" id="UP000179807"/>
    </source>
</evidence>
<feature type="domain" description="Myb-like" evidence="5">
    <location>
        <begin position="59"/>
        <end position="109"/>
    </location>
</feature>
<feature type="domain" description="HTH myb-type" evidence="6">
    <location>
        <begin position="66"/>
        <end position="113"/>
    </location>
</feature>
<dbReference type="PANTHER" id="PTHR46621:SF1">
    <property type="entry name" value="SNRNA-ACTIVATING PROTEIN COMPLEX SUBUNIT 4"/>
    <property type="match status" value="1"/>
</dbReference>